<evidence type="ECO:0000256" key="3">
    <source>
        <dbReference type="ARBA" id="ARBA00022553"/>
    </source>
</evidence>
<dbReference type="Proteomes" id="UP000006055">
    <property type="component" value="Chromosome"/>
</dbReference>
<keyword evidence="7" id="KW-0067">ATP-binding</keyword>
<dbReference type="InterPro" id="IPR000014">
    <property type="entry name" value="PAS"/>
</dbReference>
<evidence type="ECO:0000256" key="9">
    <source>
        <dbReference type="PROSITE-ProRule" id="PRU00169"/>
    </source>
</evidence>
<dbReference type="eggNOG" id="COG2202">
    <property type="taxonomic scope" value="Bacteria"/>
</dbReference>
<evidence type="ECO:0000259" key="11">
    <source>
        <dbReference type="PROSITE" id="PS50110"/>
    </source>
</evidence>
<dbReference type="CDD" id="cd00082">
    <property type="entry name" value="HisKA"/>
    <property type="match status" value="1"/>
</dbReference>
<evidence type="ECO:0000313" key="15">
    <source>
        <dbReference type="Proteomes" id="UP000006055"/>
    </source>
</evidence>
<dbReference type="SUPFAM" id="SSF55785">
    <property type="entry name" value="PYP-like sensor domain (PAS domain)"/>
    <property type="match status" value="2"/>
</dbReference>
<evidence type="ECO:0000259" key="13">
    <source>
        <dbReference type="PROSITE" id="PS50113"/>
    </source>
</evidence>
<keyword evidence="6" id="KW-0418">Kinase</keyword>
<dbReference type="InterPro" id="IPR036890">
    <property type="entry name" value="HATPase_C_sf"/>
</dbReference>
<feature type="domain" description="PAS" evidence="12">
    <location>
        <begin position="179"/>
        <end position="248"/>
    </location>
</feature>
<dbReference type="Gene3D" id="3.30.450.20">
    <property type="entry name" value="PAS domain"/>
    <property type="match status" value="2"/>
</dbReference>
<dbReference type="EC" id="2.7.13.3" evidence="2"/>
<keyword evidence="15" id="KW-1185">Reference proteome</keyword>
<dbReference type="SUPFAM" id="SSF47384">
    <property type="entry name" value="Homodimeric domain of signal transducing histidine kinase"/>
    <property type="match status" value="1"/>
</dbReference>
<evidence type="ECO:0000256" key="4">
    <source>
        <dbReference type="ARBA" id="ARBA00022679"/>
    </source>
</evidence>
<dbReference type="PROSITE" id="PS50112">
    <property type="entry name" value="PAS"/>
    <property type="match status" value="2"/>
</dbReference>
<accession>I4C129</accession>
<feature type="modified residue" description="4-aspartylphosphate" evidence="9">
    <location>
        <position position="605"/>
    </location>
</feature>
<name>I4C129_DESTA</name>
<dbReference type="PANTHER" id="PTHR43065">
    <property type="entry name" value="SENSOR HISTIDINE KINASE"/>
    <property type="match status" value="1"/>
</dbReference>
<dbReference type="HOGENOM" id="CLU_000445_114_51_7"/>
<dbReference type="InterPro" id="IPR011006">
    <property type="entry name" value="CheY-like_superfamily"/>
</dbReference>
<dbReference type="SMART" id="SM00091">
    <property type="entry name" value="PAS"/>
    <property type="match status" value="2"/>
</dbReference>
<evidence type="ECO:0000256" key="5">
    <source>
        <dbReference type="ARBA" id="ARBA00022741"/>
    </source>
</evidence>
<dbReference type="KEGG" id="dti:Desti_0537"/>
<feature type="domain" description="Response regulatory" evidence="11">
    <location>
        <begin position="551"/>
        <end position="671"/>
    </location>
</feature>
<dbReference type="PROSITE" id="PS50113">
    <property type="entry name" value="PAC"/>
    <property type="match status" value="2"/>
</dbReference>
<dbReference type="SUPFAM" id="SSF52172">
    <property type="entry name" value="CheY-like"/>
    <property type="match status" value="1"/>
</dbReference>
<dbReference type="OrthoDB" id="9813024at2"/>
<feature type="domain" description="PAC" evidence="13">
    <location>
        <begin position="128"/>
        <end position="178"/>
    </location>
</feature>
<dbReference type="SMART" id="SM00388">
    <property type="entry name" value="HisKA"/>
    <property type="match status" value="1"/>
</dbReference>
<dbReference type="InterPro" id="IPR005467">
    <property type="entry name" value="His_kinase_dom"/>
</dbReference>
<keyword evidence="8" id="KW-0902">Two-component regulatory system</keyword>
<dbReference type="InterPro" id="IPR003594">
    <property type="entry name" value="HATPase_dom"/>
</dbReference>
<evidence type="ECO:0000313" key="14">
    <source>
        <dbReference type="EMBL" id="AFM23270.1"/>
    </source>
</evidence>
<dbReference type="InterPro" id="IPR000700">
    <property type="entry name" value="PAS-assoc_C"/>
</dbReference>
<dbReference type="CDD" id="cd00130">
    <property type="entry name" value="PAS"/>
    <property type="match status" value="2"/>
</dbReference>
<organism evidence="14 15">
    <name type="scientific">Desulfomonile tiedjei (strain ATCC 49306 / DSM 6799 / DCB-1)</name>
    <dbReference type="NCBI Taxonomy" id="706587"/>
    <lineage>
        <taxon>Bacteria</taxon>
        <taxon>Pseudomonadati</taxon>
        <taxon>Thermodesulfobacteriota</taxon>
        <taxon>Desulfomonilia</taxon>
        <taxon>Desulfomonilales</taxon>
        <taxon>Desulfomonilaceae</taxon>
        <taxon>Desulfomonile</taxon>
    </lineage>
</organism>
<reference evidence="15" key="1">
    <citation type="submission" date="2012-06" db="EMBL/GenBank/DDBJ databases">
        <title>Complete sequence of chromosome of Desulfomonile tiedjei DSM 6799.</title>
        <authorList>
            <person name="Lucas S."/>
            <person name="Copeland A."/>
            <person name="Lapidus A."/>
            <person name="Glavina del Rio T."/>
            <person name="Dalin E."/>
            <person name="Tice H."/>
            <person name="Bruce D."/>
            <person name="Goodwin L."/>
            <person name="Pitluck S."/>
            <person name="Peters L."/>
            <person name="Ovchinnikova G."/>
            <person name="Zeytun A."/>
            <person name="Lu M."/>
            <person name="Kyrpides N."/>
            <person name="Mavromatis K."/>
            <person name="Ivanova N."/>
            <person name="Brettin T."/>
            <person name="Detter J.C."/>
            <person name="Han C."/>
            <person name="Larimer F."/>
            <person name="Land M."/>
            <person name="Hauser L."/>
            <person name="Markowitz V."/>
            <person name="Cheng J.-F."/>
            <person name="Hugenholtz P."/>
            <person name="Woyke T."/>
            <person name="Wu D."/>
            <person name="Spring S."/>
            <person name="Schroeder M."/>
            <person name="Brambilla E."/>
            <person name="Klenk H.-P."/>
            <person name="Eisen J.A."/>
        </authorList>
    </citation>
    <scope>NUCLEOTIDE SEQUENCE [LARGE SCALE GENOMIC DNA]</scope>
    <source>
        <strain evidence="15">ATCC 49306 / DSM 6799 / DCB-1</strain>
    </source>
</reference>
<dbReference type="EMBL" id="CP003360">
    <property type="protein sequence ID" value="AFM23270.1"/>
    <property type="molecule type" value="Genomic_DNA"/>
</dbReference>
<evidence type="ECO:0000256" key="6">
    <source>
        <dbReference type="ARBA" id="ARBA00022777"/>
    </source>
</evidence>
<keyword evidence="3 9" id="KW-0597">Phosphoprotein</keyword>
<dbReference type="Gene3D" id="3.30.565.10">
    <property type="entry name" value="Histidine kinase-like ATPase, C-terminal domain"/>
    <property type="match status" value="1"/>
</dbReference>
<proteinExistence type="predicted"/>
<evidence type="ECO:0000259" key="10">
    <source>
        <dbReference type="PROSITE" id="PS50109"/>
    </source>
</evidence>
<dbReference type="InterPro" id="IPR001789">
    <property type="entry name" value="Sig_transdc_resp-reg_receiver"/>
</dbReference>
<sequence>MGDLNIMFDESKPRVDKKDNLLSVQDELEKRVYERTSRLETINKQLALEISHRKKAERALRKKEKRYRQLVENSLTGIYLSRSGVLTYVNNTLARILGYSVDQLIGRRFLDFVYPDDKCLIADDRSTRSAQVRVRCADGRIKWLEIHSTVTDARNGKEELGNVADVTDRKRAVQALRESEEKYRRVVENANEAILVAQDGHLRFVNPKAMRMSKYSEAELLTKPFLYLIHAADRARMAELYRRGLESPESSTHHNFRMIDKHGISKWLEINAVTITWEGRPAVLIFANDISARRQMEDELIKMDKLESLGILAGGIAHDFNNILTAILGNISLAKLYCGPEDKTAKRLQEAERACIQAQGLTIQLLTFAKGGVPVKKVVQIAGILKEAALFSLRGSNVRPEFSIPNDLWTVEADEAQISQVTNNLIINADHAMPQGGIVCISAENAHVIQNSGLPLTSGCYVKVCIRDSGVGIPEQILPRIFDPYFTTKKMGSGLGLATSYSIVRNHDGLITVESHPESGTAFHVFLPASTQPAAAPLENQTEHIPAGKGRVLLMDDEAIIRELATELLTYLGYEIEVAEDGLRAMELYKAAMESGNPFEAVILDLTVPGGMGGRRTLEKLLEIDPNVKSIVSSGYSNDPIMADYLTYGFKGVVGKPYTIKEISETLSKVIDGEA</sequence>
<dbReference type="PRINTS" id="PR00344">
    <property type="entry name" value="BCTRLSENSOR"/>
</dbReference>
<dbReference type="Gene3D" id="3.40.50.2300">
    <property type="match status" value="1"/>
</dbReference>
<dbReference type="PROSITE" id="PS50110">
    <property type="entry name" value="RESPONSE_REGULATORY"/>
    <property type="match status" value="1"/>
</dbReference>
<keyword evidence="5" id="KW-0547">Nucleotide-binding</keyword>
<evidence type="ECO:0000256" key="2">
    <source>
        <dbReference type="ARBA" id="ARBA00012438"/>
    </source>
</evidence>
<dbReference type="PANTHER" id="PTHR43065:SF42">
    <property type="entry name" value="TWO-COMPONENT SENSOR PPRA"/>
    <property type="match status" value="1"/>
</dbReference>
<dbReference type="Gene3D" id="1.10.287.130">
    <property type="match status" value="1"/>
</dbReference>
<gene>
    <name evidence="14" type="ordered locus">Desti_0537</name>
</gene>
<dbReference type="Gene3D" id="6.10.250.490">
    <property type="match status" value="1"/>
</dbReference>
<feature type="domain" description="PAC" evidence="13">
    <location>
        <begin position="252"/>
        <end position="302"/>
    </location>
</feature>
<dbReference type="GO" id="GO:0005524">
    <property type="term" value="F:ATP binding"/>
    <property type="evidence" value="ECO:0007669"/>
    <property type="project" value="UniProtKB-KW"/>
</dbReference>
<protein>
    <recommendedName>
        <fullName evidence="2">histidine kinase</fullName>
        <ecNumber evidence="2">2.7.13.3</ecNumber>
    </recommendedName>
</protein>
<evidence type="ECO:0000256" key="7">
    <source>
        <dbReference type="ARBA" id="ARBA00022840"/>
    </source>
</evidence>
<dbReference type="Pfam" id="PF00072">
    <property type="entry name" value="Response_reg"/>
    <property type="match status" value="1"/>
</dbReference>
<dbReference type="SMART" id="SM00387">
    <property type="entry name" value="HATPase_c"/>
    <property type="match status" value="1"/>
</dbReference>
<feature type="domain" description="PAS" evidence="12">
    <location>
        <begin position="63"/>
        <end position="118"/>
    </location>
</feature>
<dbReference type="NCBIfam" id="TIGR00229">
    <property type="entry name" value="sensory_box"/>
    <property type="match status" value="2"/>
</dbReference>
<comment type="catalytic activity">
    <reaction evidence="1">
        <text>ATP + protein L-histidine = ADP + protein N-phospho-L-histidine.</text>
        <dbReference type="EC" id="2.7.13.3"/>
    </reaction>
</comment>
<dbReference type="SUPFAM" id="SSF55874">
    <property type="entry name" value="ATPase domain of HSP90 chaperone/DNA topoisomerase II/histidine kinase"/>
    <property type="match status" value="1"/>
</dbReference>
<dbReference type="GO" id="GO:0006355">
    <property type="term" value="P:regulation of DNA-templated transcription"/>
    <property type="evidence" value="ECO:0007669"/>
    <property type="project" value="InterPro"/>
</dbReference>
<evidence type="ECO:0000256" key="8">
    <source>
        <dbReference type="ARBA" id="ARBA00023012"/>
    </source>
</evidence>
<dbReference type="SMART" id="SM00086">
    <property type="entry name" value="PAC"/>
    <property type="match status" value="2"/>
</dbReference>
<dbReference type="PROSITE" id="PS50109">
    <property type="entry name" value="HIS_KIN"/>
    <property type="match status" value="1"/>
</dbReference>
<dbReference type="InterPro" id="IPR036097">
    <property type="entry name" value="HisK_dim/P_sf"/>
</dbReference>
<dbReference type="InterPro" id="IPR035965">
    <property type="entry name" value="PAS-like_dom_sf"/>
</dbReference>
<dbReference type="Pfam" id="PF00989">
    <property type="entry name" value="PAS"/>
    <property type="match status" value="2"/>
</dbReference>
<evidence type="ECO:0000256" key="1">
    <source>
        <dbReference type="ARBA" id="ARBA00000085"/>
    </source>
</evidence>
<dbReference type="InterPro" id="IPR013767">
    <property type="entry name" value="PAS_fold"/>
</dbReference>
<dbReference type="eggNOG" id="COG0784">
    <property type="taxonomic scope" value="Bacteria"/>
</dbReference>
<dbReference type="eggNOG" id="COG3852">
    <property type="taxonomic scope" value="Bacteria"/>
</dbReference>
<dbReference type="AlphaFoldDB" id="I4C129"/>
<dbReference type="STRING" id="706587.Desti_0537"/>
<dbReference type="GO" id="GO:0000155">
    <property type="term" value="F:phosphorelay sensor kinase activity"/>
    <property type="evidence" value="ECO:0007669"/>
    <property type="project" value="InterPro"/>
</dbReference>
<dbReference type="Pfam" id="PF02518">
    <property type="entry name" value="HATPase_c"/>
    <property type="match status" value="1"/>
</dbReference>
<dbReference type="SMART" id="SM00448">
    <property type="entry name" value="REC"/>
    <property type="match status" value="1"/>
</dbReference>
<dbReference type="InterPro" id="IPR004358">
    <property type="entry name" value="Sig_transdc_His_kin-like_C"/>
</dbReference>
<keyword evidence="4" id="KW-0808">Transferase</keyword>
<dbReference type="InterPro" id="IPR003661">
    <property type="entry name" value="HisK_dim/P_dom"/>
</dbReference>
<dbReference type="InterPro" id="IPR001610">
    <property type="entry name" value="PAC"/>
</dbReference>
<feature type="domain" description="Histidine kinase" evidence="10">
    <location>
        <begin position="315"/>
        <end position="531"/>
    </location>
</feature>
<evidence type="ECO:0000259" key="12">
    <source>
        <dbReference type="PROSITE" id="PS50112"/>
    </source>
</evidence>